<dbReference type="Proteomes" id="UP000437631">
    <property type="component" value="Unassembled WGS sequence"/>
</dbReference>
<gene>
    <name evidence="1" type="ORF">GA752_09765</name>
</gene>
<organism evidence="1 2">
    <name type="scientific">Bifidobacterium adolescentis</name>
    <dbReference type="NCBI Taxonomy" id="1680"/>
    <lineage>
        <taxon>Bacteria</taxon>
        <taxon>Bacillati</taxon>
        <taxon>Actinomycetota</taxon>
        <taxon>Actinomycetes</taxon>
        <taxon>Bifidobacteriales</taxon>
        <taxon>Bifidobacteriaceae</taxon>
        <taxon>Bifidobacterium</taxon>
    </lineage>
</organism>
<reference evidence="1 2" key="1">
    <citation type="journal article" date="2019" name="Nat. Med.">
        <title>A library of human gut bacterial isolates paired with longitudinal multiomics data enables mechanistic microbiome research.</title>
        <authorList>
            <person name="Poyet M."/>
            <person name="Groussin M."/>
            <person name="Gibbons S.M."/>
            <person name="Avila-Pacheco J."/>
            <person name="Jiang X."/>
            <person name="Kearney S.M."/>
            <person name="Perrotta A.R."/>
            <person name="Berdy B."/>
            <person name="Zhao S."/>
            <person name="Lieberman T.D."/>
            <person name="Swanson P.K."/>
            <person name="Smith M."/>
            <person name="Roesemann S."/>
            <person name="Alexander J.E."/>
            <person name="Rich S.A."/>
            <person name="Livny J."/>
            <person name="Vlamakis H."/>
            <person name="Clish C."/>
            <person name="Bullock K."/>
            <person name="Deik A."/>
            <person name="Scott J."/>
            <person name="Pierce K.A."/>
            <person name="Xavier R.J."/>
            <person name="Alm E.J."/>
        </authorList>
    </citation>
    <scope>NUCLEOTIDE SEQUENCE [LARGE SCALE GENOMIC DNA]</scope>
    <source>
        <strain evidence="1 2">BIOML-A190</strain>
    </source>
</reference>
<accession>A0A7J5MVJ3</accession>
<sequence length="124" mass="13985">MTTAIDINTGRHIFVKLVAIHERGRSDILRIADAITGKGVWLESGQWCADAITGKGAWMKSGYQWCIDMEDNDFDYVAERVECVYCTDEKEWEASANAKLAEYGLKLGKFDEEAGDRWELVDGD</sequence>
<comment type="caution">
    <text evidence="1">The sequence shown here is derived from an EMBL/GenBank/DDBJ whole genome shotgun (WGS) entry which is preliminary data.</text>
</comment>
<name>A0A7J5MVJ3_BIFAD</name>
<proteinExistence type="predicted"/>
<dbReference type="AlphaFoldDB" id="A0A7J5MVJ3"/>
<protein>
    <submittedName>
        <fullName evidence="1">Uncharacterized protein</fullName>
    </submittedName>
</protein>
<evidence type="ECO:0000313" key="1">
    <source>
        <dbReference type="EMBL" id="KAB5744005.1"/>
    </source>
</evidence>
<dbReference type="EMBL" id="WDLT01000016">
    <property type="protein sequence ID" value="KAB5744005.1"/>
    <property type="molecule type" value="Genomic_DNA"/>
</dbReference>
<dbReference type="RefSeq" id="WP_151907026.1">
    <property type="nucleotide sequence ID" value="NZ_JBCOQW010000015.1"/>
</dbReference>
<evidence type="ECO:0000313" key="2">
    <source>
        <dbReference type="Proteomes" id="UP000437631"/>
    </source>
</evidence>